<evidence type="ECO:0000256" key="1">
    <source>
        <dbReference type="SAM" id="Phobius"/>
    </source>
</evidence>
<accession>A0A8D8PUB1</accession>
<keyword evidence="1" id="KW-1133">Transmembrane helix</keyword>
<proteinExistence type="predicted"/>
<dbReference type="AlphaFoldDB" id="A0A8D8PUB1"/>
<keyword evidence="1" id="KW-0472">Membrane</keyword>
<dbReference type="EMBL" id="HBUF01029671">
    <property type="protein sequence ID" value="CAG6614229.1"/>
    <property type="molecule type" value="Transcribed_RNA"/>
</dbReference>
<feature type="transmembrane region" description="Helical" evidence="1">
    <location>
        <begin position="6"/>
        <end position="25"/>
    </location>
</feature>
<reference evidence="2" key="1">
    <citation type="submission" date="2021-05" db="EMBL/GenBank/DDBJ databases">
        <authorList>
            <person name="Alioto T."/>
            <person name="Alioto T."/>
            <person name="Gomez Garrido J."/>
        </authorList>
    </citation>
    <scope>NUCLEOTIDE SEQUENCE</scope>
</reference>
<feature type="transmembrane region" description="Helical" evidence="1">
    <location>
        <begin position="60"/>
        <end position="79"/>
    </location>
</feature>
<name>A0A8D8PUB1_9HEMI</name>
<evidence type="ECO:0000313" key="2">
    <source>
        <dbReference type="EMBL" id="CAG6614229.1"/>
    </source>
</evidence>
<keyword evidence="1" id="KW-0812">Transmembrane</keyword>
<dbReference type="EMBL" id="HBUF01029670">
    <property type="protein sequence ID" value="CAG6614228.1"/>
    <property type="molecule type" value="Transcribed_RNA"/>
</dbReference>
<sequence>MCFLLPFLSLSSSPTFLFSPLFFIVSHHSFSYFPPMFTLLSSFPTSFSYLPLLLRSPLPIILSLIFLLLFLLFCFRLMFSNKSILIFLTRDTCCHAIEPEMCKMQNAFEKPISYARYLLFKNPFETNYSSVLEPSSEPSLVRPDRHKYKIITTSLIIM</sequence>
<protein>
    <submittedName>
        <fullName evidence="2">Uncharacterized protein</fullName>
    </submittedName>
</protein>
<organism evidence="2">
    <name type="scientific">Cacopsylla melanoneura</name>
    <dbReference type="NCBI Taxonomy" id="428564"/>
    <lineage>
        <taxon>Eukaryota</taxon>
        <taxon>Metazoa</taxon>
        <taxon>Ecdysozoa</taxon>
        <taxon>Arthropoda</taxon>
        <taxon>Hexapoda</taxon>
        <taxon>Insecta</taxon>
        <taxon>Pterygota</taxon>
        <taxon>Neoptera</taxon>
        <taxon>Paraneoptera</taxon>
        <taxon>Hemiptera</taxon>
        <taxon>Sternorrhyncha</taxon>
        <taxon>Psylloidea</taxon>
        <taxon>Psyllidae</taxon>
        <taxon>Psyllinae</taxon>
        <taxon>Cacopsylla</taxon>
    </lineage>
</organism>